<reference evidence="1" key="1">
    <citation type="submission" date="2020-08" db="EMBL/GenBank/DDBJ databases">
        <title>Multicomponent nature underlies the extraordinary mechanical properties of spider dragline silk.</title>
        <authorList>
            <person name="Kono N."/>
            <person name="Nakamura H."/>
            <person name="Mori M."/>
            <person name="Yoshida Y."/>
            <person name="Ohtoshi R."/>
            <person name="Malay A.D."/>
            <person name="Moran D.A.P."/>
            <person name="Tomita M."/>
            <person name="Numata K."/>
            <person name="Arakawa K."/>
        </authorList>
    </citation>
    <scope>NUCLEOTIDE SEQUENCE</scope>
</reference>
<dbReference type="AlphaFoldDB" id="A0A8X6T8X3"/>
<name>A0A8X6T8X3_NEPPI</name>
<organism evidence="1 2">
    <name type="scientific">Nephila pilipes</name>
    <name type="common">Giant wood spider</name>
    <name type="synonym">Nephila maculata</name>
    <dbReference type="NCBI Taxonomy" id="299642"/>
    <lineage>
        <taxon>Eukaryota</taxon>
        <taxon>Metazoa</taxon>
        <taxon>Ecdysozoa</taxon>
        <taxon>Arthropoda</taxon>
        <taxon>Chelicerata</taxon>
        <taxon>Arachnida</taxon>
        <taxon>Araneae</taxon>
        <taxon>Araneomorphae</taxon>
        <taxon>Entelegynae</taxon>
        <taxon>Araneoidea</taxon>
        <taxon>Nephilidae</taxon>
        <taxon>Nephila</taxon>
    </lineage>
</organism>
<proteinExistence type="predicted"/>
<evidence type="ECO:0000313" key="1">
    <source>
        <dbReference type="EMBL" id="GFS82701.1"/>
    </source>
</evidence>
<evidence type="ECO:0000313" key="2">
    <source>
        <dbReference type="Proteomes" id="UP000887013"/>
    </source>
</evidence>
<comment type="caution">
    <text evidence="1">The sequence shown here is derived from an EMBL/GenBank/DDBJ whole genome shotgun (WGS) entry which is preliminary data.</text>
</comment>
<sequence length="134" mass="15527">MFQTFYVLSWNVQVLVMHAHYYANGELFRQEGVETSFSETSSIDSRPPIKILRSFLICRNRFNLFRPKNLLKFMSHKIEPKGSILRVVEQIFASIGMLGLFVIKLKCLLQDGNRLRQQTSAKATSQVSGVEWRN</sequence>
<gene>
    <name evidence="1" type="primary">AVEN_209497_1</name>
    <name evidence="1" type="ORF">NPIL_401631</name>
</gene>
<dbReference type="EMBL" id="BMAW01098042">
    <property type="protein sequence ID" value="GFS82701.1"/>
    <property type="molecule type" value="Genomic_DNA"/>
</dbReference>
<protein>
    <submittedName>
        <fullName evidence="1">DUF1758 domain-containing protein</fullName>
    </submittedName>
</protein>
<accession>A0A8X6T8X3</accession>
<dbReference type="Proteomes" id="UP000887013">
    <property type="component" value="Unassembled WGS sequence"/>
</dbReference>
<keyword evidence="2" id="KW-1185">Reference proteome</keyword>